<sequence>MGKRSRTVAAESDSPTKRARKGKNDGRLAMLLEMPMDILFEILSHAHPLDLLQVTRTSRELRRTLLSPSSTSIWKASLAADPDLPECPPDLSYPRWVHLVYDPYCHNCSRTRVKNPDWRLRVRFCSPCFRQEVCEHVPWSFWVPIPSLLPHRDAKNFKHLFVTSHITEMTAKWKSFKSDEDSQFKFFLERLEIVKQINEHASRCEVWARKKALDRIAYQDQLRLDRRAAIIQKLKAEGYAKDLDSMTNDDWTAFDRLKPVAQNRALTEREIASVARVASYVRVNDAYSRRLLLARFIGSLYTGMAKRTKRESIALVEGDAHADQKPAKRKRKRRKDDKLSMLVEMPMDILFGVRGAFSFLMLVTEDGYTRYKILSHLHPLDLLQVARTSKELRKRLLSRAASSVWKRTVASAPNFQSVHRTSPIPHGCTWSMIPTVMYHYHCPHFTGDFSVLEALPHREITPAKHVYVKSHIEKMRERRCSPGFDDLVVERRRMNEHIYEHADRCEEWARKKAADHKAHQDAQQSERRAAIIQKLKEEGYSEMMAKMTEADWAVFDELKPVAQKRALTDRV</sequence>
<dbReference type="Proteomes" id="UP000030669">
    <property type="component" value="Unassembled WGS sequence"/>
</dbReference>
<dbReference type="RefSeq" id="XP_007860520.1">
    <property type="nucleotide sequence ID" value="XM_007862329.1"/>
</dbReference>
<protein>
    <recommendedName>
        <fullName evidence="2">F-box domain-containing protein</fullName>
    </recommendedName>
</protein>
<proteinExistence type="predicted"/>
<dbReference type="SUPFAM" id="SSF81383">
    <property type="entry name" value="F-box domain"/>
    <property type="match status" value="1"/>
</dbReference>
<gene>
    <name evidence="3" type="ORF">GLOTRDRAFT_118465</name>
</gene>
<feature type="domain" description="F-box" evidence="2">
    <location>
        <begin position="28"/>
        <end position="77"/>
    </location>
</feature>
<dbReference type="AlphaFoldDB" id="S7S2N1"/>
<keyword evidence="4" id="KW-1185">Reference proteome</keyword>
<evidence type="ECO:0000259" key="2">
    <source>
        <dbReference type="PROSITE" id="PS50181"/>
    </source>
</evidence>
<dbReference type="STRING" id="670483.S7S2N1"/>
<dbReference type="CDD" id="cd09917">
    <property type="entry name" value="F-box_SF"/>
    <property type="match status" value="1"/>
</dbReference>
<organism evidence="3 4">
    <name type="scientific">Gloeophyllum trabeum (strain ATCC 11539 / FP-39264 / Madison 617)</name>
    <name type="common">Brown rot fungus</name>
    <dbReference type="NCBI Taxonomy" id="670483"/>
    <lineage>
        <taxon>Eukaryota</taxon>
        <taxon>Fungi</taxon>
        <taxon>Dikarya</taxon>
        <taxon>Basidiomycota</taxon>
        <taxon>Agaricomycotina</taxon>
        <taxon>Agaricomycetes</taxon>
        <taxon>Gloeophyllales</taxon>
        <taxon>Gloeophyllaceae</taxon>
        <taxon>Gloeophyllum</taxon>
    </lineage>
</organism>
<evidence type="ECO:0000313" key="4">
    <source>
        <dbReference type="Proteomes" id="UP000030669"/>
    </source>
</evidence>
<dbReference type="GeneID" id="19300494"/>
<name>S7S2N1_GLOTA</name>
<dbReference type="SMART" id="SM00256">
    <property type="entry name" value="FBOX"/>
    <property type="match status" value="1"/>
</dbReference>
<dbReference type="KEGG" id="gtr:GLOTRDRAFT_118465"/>
<dbReference type="Pfam" id="PF00646">
    <property type="entry name" value="F-box"/>
    <property type="match status" value="1"/>
</dbReference>
<accession>S7S2N1</accession>
<dbReference type="HOGENOM" id="CLU_477384_0_0_1"/>
<dbReference type="EMBL" id="KB469296">
    <property type="protein sequence ID" value="EPQ60024.1"/>
    <property type="molecule type" value="Genomic_DNA"/>
</dbReference>
<dbReference type="PROSITE" id="PS50181">
    <property type="entry name" value="FBOX"/>
    <property type="match status" value="1"/>
</dbReference>
<evidence type="ECO:0000313" key="3">
    <source>
        <dbReference type="EMBL" id="EPQ60024.1"/>
    </source>
</evidence>
<dbReference type="OrthoDB" id="2322499at2759"/>
<evidence type="ECO:0000256" key="1">
    <source>
        <dbReference type="SAM" id="MobiDB-lite"/>
    </source>
</evidence>
<dbReference type="InterPro" id="IPR036047">
    <property type="entry name" value="F-box-like_dom_sf"/>
</dbReference>
<feature type="region of interest" description="Disordered" evidence="1">
    <location>
        <begin position="1"/>
        <end position="22"/>
    </location>
</feature>
<dbReference type="InterPro" id="IPR001810">
    <property type="entry name" value="F-box_dom"/>
</dbReference>
<reference evidence="3 4" key="1">
    <citation type="journal article" date="2012" name="Science">
        <title>The Paleozoic origin of enzymatic lignin decomposition reconstructed from 31 fungal genomes.</title>
        <authorList>
            <person name="Floudas D."/>
            <person name="Binder M."/>
            <person name="Riley R."/>
            <person name="Barry K."/>
            <person name="Blanchette R.A."/>
            <person name="Henrissat B."/>
            <person name="Martinez A.T."/>
            <person name="Otillar R."/>
            <person name="Spatafora J.W."/>
            <person name="Yadav J.S."/>
            <person name="Aerts A."/>
            <person name="Benoit I."/>
            <person name="Boyd A."/>
            <person name="Carlson A."/>
            <person name="Copeland A."/>
            <person name="Coutinho P.M."/>
            <person name="de Vries R.P."/>
            <person name="Ferreira P."/>
            <person name="Findley K."/>
            <person name="Foster B."/>
            <person name="Gaskell J."/>
            <person name="Glotzer D."/>
            <person name="Gorecki P."/>
            <person name="Heitman J."/>
            <person name="Hesse C."/>
            <person name="Hori C."/>
            <person name="Igarashi K."/>
            <person name="Jurgens J.A."/>
            <person name="Kallen N."/>
            <person name="Kersten P."/>
            <person name="Kohler A."/>
            <person name="Kuees U."/>
            <person name="Kumar T.K.A."/>
            <person name="Kuo A."/>
            <person name="LaButti K."/>
            <person name="Larrondo L.F."/>
            <person name="Lindquist E."/>
            <person name="Ling A."/>
            <person name="Lombard V."/>
            <person name="Lucas S."/>
            <person name="Lundell T."/>
            <person name="Martin R."/>
            <person name="McLaughlin D.J."/>
            <person name="Morgenstern I."/>
            <person name="Morin E."/>
            <person name="Murat C."/>
            <person name="Nagy L.G."/>
            <person name="Nolan M."/>
            <person name="Ohm R.A."/>
            <person name="Patyshakuliyeva A."/>
            <person name="Rokas A."/>
            <person name="Ruiz-Duenas F.J."/>
            <person name="Sabat G."/>
            <person name="Salamov A."/>
            <person name="Samejima M."/>
            <person name="Schmutz J."/>
            <person name="Slot J.C."/>
            <person name="St John F."/>
            <person name="Stenlid J."/>
            <person name="Sun H."/>
            <person name="Sun S."/>
            <person name="Syed K."/>
            <person name="Tsang A."/>
            <person name="Wiebenga A."/>
            <person name="Young D."/>
            <person name="Pisabarro A."/>
            <person name="Eastwood D.C."/>
            <person name="Martin F."/>
            <person name="Cullen D."/>
            <person name="Grigoriev I.V."/>
            <person name="Hibbett D.S."/>
        </authorList>
    </citation>
    <scope>NUCLEOTIDE SEQUENCE [LARGE SCALE GENOMIC DNA]</scope>
    <source>
        <strain evidence="3 4">ATCC 11539</strain>
    </source>
</reference>